<evidence type="ECO:0000313" key="4">
    <source>
        <dbReference type="Proteomes" id="UP000183940"/>
    </source>
</evidence>
<dbReference type="EMBL" id="MLAW01000044">
    <property type="protein sequence ID" value="OJJ21970.1"/>
    <property type="molecule type" value="Genomic_DNA"/>
</dbReference>
<dbReference type="PANTHER" id="PTHR30570">
    <property type="entry name" value="PERIPLASMIC PHOSPHATE BINDING COMPONENT OF PHOSPHATE ABC TRANSPORTER"/>
    <property type="match status" value="1"/>
</dbReference>
<dbReference type="InterPro" id="IPR024370">
    <property type="entry name" value="PBP_domain"/>
</dbReference>
<dbReference type="SUPFAM" id="SSF53850">
    <property type="entry name" value="Periplasmic binding protein-like II"/>
    <property type="match status" value="1"/>
</dbReference>
<evidence type="ECO:0000256" key="1">
    <source>
        <dbReference type="ARBA" id="ARBA00022729"/>
    </source>
</evidence>
<dbReference type="InterPro" id="IPR050811">
    <property type="entry name" value="Phosphate_ABC_transporter"/>
</dbReference>
<dbReference type="STRING" id="1925591.BI308_20010"/>
<gene>
    <name evidence="3" type="ORF">BI308_20010</name>
</gene>
<comment type="caution">
    <text evidence="3">The sequence shown here is derived from an EMBL/GenBank/DDBJ whole genome shotgun (WGS) entry which is preliminary data.</text>
</comment>
<accession>A0A1L9QMA4</accession>
<dbReference type="Pfam" id="PF12849">
    <property type="entry name" value="PBP_like_2"/>
    <property type="match status" value="1"/>
</dbReference>
<dbReference type="Gene3D" id="3.40.190.10">
    <property type="entry name" value="Periplasmic binding protein-like II"/>
    <property type="match status" value="2"/>
</dbReference>
<dbReference type="AlphaFoldDB" id="A0A1L9QMA4"/>
<name>A0A1L9QMA4_9CYAN</name>
<sequence length="279" mass="30419">MKRKNAKIGWIGLLAGAMLIGCTAGDRSSSSQSTITIGGSSEAYPMLELLADAYDRENVEIVFMSSSQSSGGLSGVRDNILDIGAISIPVTAIEKTENLQYIPLVRNAVVLIVNEQVQGLDTLNTEAVQNIYRGGITNWKELGDIDGDIILVDIPEDETEKQLLREHYLGQDLTITPQAVLFEDDDEIVEAVSITPYSIGLIAYSEELEDFSVKSLALDGVAPTLENIQNEQYKMVQTIGIVALDQLKPTTEDFLNFISTPEAQSILESNGYILADPKF</sequence>
<protein>
    <recommendedName>
        <fullName evidence="2">PBP domain-containing protein</fullName>
    </recommendedName>
</protein>
<reference evidence="3" key="1">
    <citation type="submission" date="2016-10" db="EMBL/GenBank/DDBJ databases">
        <title>CRISPR-Cas defence system in Roseofilum reptotaenium: evidence of a bacteriophage-cyanobacterium arms race in the coral black band disease.</title>
        <authorList>
            <person name="Buerger P."/>
            <person name="Wood-Charlson E.M."/>
            <person name="Weynberg K.D."/>
            <person name="Willis B."/>
            <person name="Van Oppen M.J."/>
        </authorList>
    </citation>
    <scope>NUCLEOTIDE SEQUENCE [LARGE SCALE GENOMIC DNA]</scope>
    <source>
        <strain evidence="3">AO1-A</strain>
    </source>
</reference>
<dbReference type="PROSITE" id="PS51257">
    <property type="entry name" value="PROKAR_LIPOPROTEIN"/>
    <property type="match status" value="1"/>
</dbReference>
<keyword evidence="1" id="KW-0732">Signal</keyword>
<evidence type="ECO:0000259" key="2">
    <source>
        <dbReference type="Pfam" id="PF12849"/>
    </source>
</evidence>
<evidence type="ECO:0000313" key="3">
    <source>
        <dbReference type="EMBL" id="OJJ21970.1"/>
    </source>
</evidence>
<feature type="domain" description="PBP" evidence="2">
    <location>
        <begin position="28"/>
        <end position="259"/>
    </location>
</feature>
<proteinExistence type="predicted"/>
<dbReference type="Proteomes" id="UP000183940">
    <property type="component" value="Unassembled WGS sequence"/>
</dbReference>
<organism evidence="3 4">
    <name type="scientific">Roseofilum reptotaenium AO1-A</name>
    <dbReference type="NCBI Taxonomy" id="1925591"/>
    <lineage>
        <taxon>Bacteria</taxon>
        <taxon>Bacillati</taxon>
        <taxon>Cyanobacteriota</taxon>
        <taxon>Cyanophyceae</taxon>
        <taxon>Desertifilales</taxon>
        <taxon>Desertifilaceae</taxon>
        <taxon>Roseofilum</taxon>
    </lineage>
</organism>
<dbReference type="PANTHER" id="PTHR30570:SF1">
    <property type="entry name" value="PHOSPHATE-BINDING PROTEIN PSTS"/>
    <property type="match status" value="1"/>
</dbReference>
<keyword evidence="4" id="KW-1185">Reference proteome</keyword>